<proteinExistence type="predicted"/>
<reference evidence="1 2" key="1">
    <citation type="submission" date="2014-07" db="EMBL/GenBank/DDBJ databases">
        <title>Unique and conserved regions in Vibrio harveyi and related species in comparison with the shrimp pathogen Vibrio harveyi CAIM 1792.</title>
        <authorList>
            <person name="Espinoza-Valles I."/>
            <person name="Vora G."/>
            <person name="Leekitcharoenphon P."/>
            <person name="Ussery D."/>
            <person name="Hoj L."/>
            <person name="Gomez-Gil B."/>
        </authorList>
    </citation>
    <scope>NUCLEOTIDE SEQUENCE [LARGE SCALE GENOMIC DNA]</scope>
    <source>
        <strain evidence="2">CAIM 1854 / LMG 25443</strain>
    </source>
</reference>
<evidence type="ECO:0000313" key="1">
    <source>
        <dbReference type="EMBL" id="KIF50966.1"/>
    </source>
</evidence>
<dbReference type="Proteomes" id="UP000031586">
    <property type="component" value="Unassembled WGS sequence"/>
</dbReference>
<gene>
    <name evidence="1" type="ORF">H735_21930</name>
</gene>
<dbReference type="PATRIC" id="fig|1229493.5.peg.3789"/>
<sequence>MALSDSTLKGMIKSNLEGFGFLANQHGKMDELAEAIAKAVVEHITSSGEVIVKGGGSYGGEKAKIE</sequence>
<accession>A0A0C1ZD69</accession>
<name>A0A0C1ZD69_9VIBR</name>
<protein>
    <submittedName>
        <fullName evidence="1">Uncharacterized protein</fullName>
    </submittedName>
</protein>
<evidence type="ECO:0000313" key="2">
    <source>
        <dbReference type="Proteomes" id="UP000031586"/>
    </source>
</evidence>
<dbReference type="RefSeq" id="WP_020195268.1">
    <property type="nucleotide sequence ID" value="NZ_BAOH01000018.1"/>
</dbReference>
<organism evidence="1 2">
    <name type="scientific">Vibrio owensii CAIM 1854 = LMG 25443</name>
    <dbReference type="NCBI Taxonomy" id="1229493"/>
    <lineage>
        <taxon>Bacteria</taxon>
        <taxon>Pseudomonadati</taxon>
        <taxon>Pseudomonadota</taxon>
        <taxon>Gammaproteobacteria</taxon>
        <taxon>Vibrionales</taxon>
        <taxon>Vibrionaceae</taxon>
        <taxon>Vibrio</taxon>
    </lineage>
</organism>
<comment type="caution">
    <text evidence="1">The sequence shown here is derived from an EMBL/GenBank/DDBJ whole genome shotgun (WGS) entry which is preliminary data.</text>
</comment>
<dbReference type="AlphaFoldDB" id="A0A0C1ZD69"/>
<dbReference type="EMBL" id="JPRD01000044">
    <property type="protein sequence ID" value="KIF50966.1"/>
    <property type="molecule type" value="Genomic_DNA"/>
</dbReference>